<dbReference type="Proteomes" id="UP000621859">
    <property type="component" value="Unassembled WGS sequence"/>
</dbReference>
<name>A0ABQ2PN66_9NEIS</name>
<keyword evidence="2" id="KW-1185">Reference proteome</keyword>
<evidence type="ECO:0000313" key="2">
    <source>
        <dbReference type="Proteomes" id="UP000621859"/>
    </source>
</evidence>
<proteinExistence type="predicted"/>
<dbReference type="EMBL" id="BMLY01000004">
    <property type="protein sequence ID" value="GGP27050.1"/>
    <property type="molecule type" value="Genomic_DNA"/>
</dbReference>
<protein>
    <submittedName>
        <fullName evidence="1">Uncharacterized protein</fullName>
    </submittedName>
</protein>
<gene>
    <name evidence="1" type="ORF">GCM10010971_28690</name>
</gene>
<accession>A0ABQ2PN66</accession>
<evidence type="ECO:0000313" key="1">
    <source>
        <dbReference type="EMBL" id="GGP27050.1"/>
    </source>
</evidence>
<comment type="caution">
    <text evidence="1">The sequence shown here is derived from an EMBL/GenBank/DDBJ whole genome shotgun (WGS) entry which is preliminary data.</text>
</comment>
<sequence length="77" mass="8487">MASSTMSVPAPATKCLSVALAGKLKHSQGQHLGLSGRWRRRQCKSALHWKSAIMYIENHARLMDSDALLKSRHGIGF</sequence>
<organism evidence="1 2">
    <name type="scientific">Silvimonas amylolytica</name>
    <dbReference type="NCBI Taxonomy" id="449663"/>
    <lineage>
        <taxon>Bacteria</taxon>
        <taxon>Pseudomonadati</taxon>
        <taxon>Pseudomonadota</taxon>
        <taxon>Betaproteobacteria</taxon>
        <taxon>Neisseriales</taxon>
        <taxon>Chitinibacteraceae</taxon>
        <taxon>Silvimonas</taxon>
    </lineage>
</organism>
<reference evidence="2" key="1">
    <citation type="journal article" date="2019" name="Int. J. Syst. Evol. Microbiol.">
        <title>The Global Catalogue of Microorganisms (GCM) 10K type strain sequencing project: providing services to taxonomists for standard genome sequencing and annotation.</title>
        <authorList>
            <consortium name="The Broad Institute Genomics Platform"/>
            <consortium name="The Broad Institute Genome Sequencing Center for Infectious Disease"/>
            <person name="Wu L."/>
            <person name="Ma J."/>
        </authorList>
    </citation>
    <scope>NUCLEOTIDE SEQUENCE [LARGE SCALE GENOMIC DNA]</scope>
    <source>
        <strain evidence="2">CGMCC 1.8860</strain>
    </source>
</reference>